<dbReference type="AlphaFoldDB" id="A0A1X1QW53"/>
<dbReference type="GO" id="GO:0020037">
    <property type="term" value="F:heme binding"/>
    <property type="evidence" value="ECO:0007669"/>
    <property type="project" value="InterPro"/>
</dbReference>
<dbReference type="InterPro" id="IPR006311">
    <property type="entry name" value="TAT_signal"/>
</dbReference>
<proteinExistence type="predicted"/>
<dbReference type="InterPro" id="IPR038378">
    <property type="entry name" value="MHB_sf"/>
</dbReference>
<dbReference type="EMBL" id="LQOJ01000081">
    <property type="protein sequence ID" value="ORU95597.1"/>
    <property type="molecule type" value="Genomic_DNA"/>
</dbReference>
<dbReference type="Pfam" id="PF16525">
    <property type="entry name" value="MHB"/>
    <property type="match status" value="1"/>
</dbReference>
<evidence type="ECO:0000313" key="5">
    <source>
        <dbReference type="Proteomes" id="UP000193484"/>
    </source>
</evidence>
<organism evidence="4 5">
    <name type="scientific">Mycolicibacterium fallax</name>
    <name type="common">Mycobacterium fallax</name>
    <dbReference type="NCBI Taxonomy" id="1793"/>
    <lineage>
        <taxon>Bacteria</taxon>
        <taxon>Bacillati</taxon>
        <taxon>Actinomycetota</taxon>
        <taxon>Actinomycetes</taxon>
        <taxon>Mycobacteriales</taxon>
        <taxon>Mycobacteriaceae</taxon>
        <taxon>Mycolicibacterium</taxon>
    </lineage>
</organism>
<evidence type="ECO:0000313" key="4">
    <source>
        <dbReference type="EMBL" id="ORU95597.1"/>
    </source>
</evidence>
<name>A0A1X1QW53_MYCFA</name>
<reference evidence="4 5" key="1">
    <citation type="submission" date="2016-01" db="EMBL/GenBank/DDBJ databases">
        <title>The new phylogeny of the genus Mycobacterium.</title>
        <authorList>
            <person name="Tarcisio F."/>
            <person name="Conor M."/>
            <person name="Antonella G."/>
            <person name="Elisabetta G."/>
            <person name="Giulia F.S."/>
            <person name="Sara T."/>
            <person name="Anna F."/>
            <person name="Clotilde B."/>
            <person name="Roberto B."/>
            <person name="Veronica D.S."/>
            <person name="Fabio R."/>
            <person name="Monica P."/>
            <person name="Olivier J."/>
            <person name="Enrico T."/>
            <person name="Nicola S."/>
        </authorList>
    </citation>
    <scope>NUCLEOTIDE SEQUENCE [LARGE SCALE GENOMIC DNA]</scope>
    <source>
        <strain evidence="4 5">DSM 44179</strain>
    </source>
</reference>
<evidence type="ECO:0000256" key="1">
    <source>
        <dbReference type="SAM" id="MobiDB-lite"/>
    </source>
</evidence>
<feature type="chain" id="PRO_5038662387" description="Haemophore haem-binding domain-containing protein" evidence="2">
    <location>
        <begin position="30"/>
        <end position="164"/>
    </location>
</feature>
<feature type="region of interest" description="Disordered" evidence="1">
    <location>
        <begin position="29"/>
        <end position="73"/>
    </location>
</feature>
<feature type="signal peptide" evidence="2">
    <location>
        <begin position="1"/>
        <end position="29"/>
    </location>
</feature>
<accession>A0A1X1QW53</accession>
<protein>
    <recommendedName>
        <fullName evidence="3">Haemophore haem-binding domain-containing protein</fullName>
    </recommendedName>
</protein>
<keyword evidence="2" id="KW-0732">Signal</keyword>
<keyword evidence="5" id="KW-1185">Reference proteome</keyword>
<dbReference type="Proteomes" id="UP000193484">
    <property type="component" value="Unassembled WGS sequence"/>
</dbReference>
<feature type="domain" description="Haemophore haem-binding" evidence="3">
    <location>
        <begin position="73"/>
        <end position="149"/>
    </location>
</feature>
<evidence type="ECO:0000256" key="2">
    <source>
        <dbReference type="SAM" id="SignalP"/>
    </source>
</evidence>
<dbReference type="NCBIfam" id="TIGR04529">
    <property type="entry name" value="MTB_hemophore"/>
    <property type="match status" value="1"/>
</dbReference>
<dbReference type="PROSITE" id="PS51318">
    <property type="entry name" value="TAT"/>
    <property type="match status" value="1"/>
</dbReference>
<comment type="caution">
    <text evidence="4">The sequence shown here is derived from an EMBL/GenBank/DDBJ whole genome shotgun (WGS) entry which is preliminary data.</text>
</comment>
<dbReference type="Gene3D" id="1.20.20.20">
    <property type="entry name" value="Haemophore, haem-binding domain"/>
    <property type="match status" value="1"/>
</dbReference>
<sequence length="164" mass="16735">MTPARRGLFAAVAAIGVAAGTVALMPSAAAEPTDTAPTSEATPSSEATATSESTAESTSTESTSTESPVAAADDCNAAELARTSAGVNSKLADYLDKHPETNGALIEITRQPAFIAVGQLDGYFNEHPVEANDIRAIQAPLNDFKNRCNLQVSPSDALSALSGI</sequence>
<dbReference type="InterPro" id="IPR032407">
    <property type="entry name" value="MHB"/>
</dbReference>
<gene>
    <name evidence="4" type="ORF">AWC04_19695</name>
</gene>
<evidence type="ECO:0000259" key="3">
    <source>
        <dbReference type="Pfam" id="PF16525"/>
    </source>
</evidence>